<protein>
    <submittedName>
        <fullName evidence="1">Uncharacterized protein</fullName>
    </submittedName>
</protein>
<proteinExistence type="predicted"/>
<evidence type="ECO:0000313" key="2">
    <source>
        <dbReference type="Proteomes" id="UP000215914"/>
    </source>
</evidence>
<gene>
    <name evidence="1" type="ORF">HanXRQr2_Chr11g0490351</name>
</gene>
<reference evidence="1" key="1">
    <citation type="journal article" date="2017" name="Nature">
        <title>The sunflower genome provides insights into oil metabolism, flowering and Asterid evolution.</title>
        <authorList>
            <person name="Badouin H."/>
            <person name="Gouzy J."/>
            <person name="Grassa C.J."/>
            <person name="Murat F."/>
            <person name="Staton S.E."/>
            <person name="Cottret L."/>
            <person name="Lelandais-Briere C."/>
            <person name="Owens G.L."/>
            <person name="Carrere S."/>
            <person name="Mayjonade B."/>
            <person name="Legrand L."/>
            <person name="Gill N."/>
            <person name="Kane N.C."/>
            <person name="Bowers J.E."/>
            <person name="Hubner S."/>
            <person name="Bellec A."/>
            <person name="Berard A."/>
            <person name="Berges H."/>
            <person name="Blanchet N."/>
            <person name="Boniface M.C."/>
            <person name="Brunel D."/>
            <person name="Catrice O."/>
            <person name="Chaidir N."/>
            <person name="Claudel C."/>
            <person name="Donnadieu C."/>
            <person name="Faraut T."/>
            <person name="Fievet G."/>
            <person name="Helmstetter N."/>
            <person name="King M."/>
            <person name="Knapp S.J."/>
            <person name="Lai Z."/>
            <person name="Le Paslier M.C."/>
            <person name="Lippi Y."/>
            <person name="Lorenzon L."/>
            <person name="Mandel J.R."/>
            <person name="Marage G."/>
            <person name="Marchand G."/>
            <person name="Marquand E."/>
            <person name="Bret-Mestries E."/>
            <person name="Morien E."/>
            <person name="Nambeesan S."/>
            <person name="Nguyen T."/>
            <person name="Pegot-Espagnet P."/>
            <person name="Pouilly N."/>
            <person name="Raftis F."/>
            <person name="Sallet E."/>
            <person name="Schiex T."/>
            <person name="Thomas J."/>
            <person name="Vandecasteele C."/>
            <person name="Vares D."/>
            <person name="Vear F."/>
            <person name="Vautrin S."/>
            <person name="Crespi M."/>
            <person name="Mangin B."/>
            <person name="Burke J.M."/>
            <person name="Salse J."/>
            <person name="Munos S."/>
            <person name="Vincourt P."/>
            <person name="Rieseberg L.H."/>
            <person name="Langlade N.B."/>
        </authorList>
    </citation>
    <scope>NUCLEOTIDE SEQUENCE</scope>
    <source>
        <tissue evidence="1">Leaves</tissue>
    </source>
</reference>
<accession>A0A9K3HPG3</accession>
<organism evidence="1 2">
    <name type="scientific">Helianthus annuus</name>
    <name type="common">Common sunflower</name>
    <dbReference type="NCBI Taxonomy" id="4232"/>
    <lineage>
        <taxon>Eukaryota</taxon>
        <taxon>Viridiplantae</taxon>
        <taxon>Streptophyta</taxon>
        <taxon>Embryophyta</taxon>
        <taxon>Tracheophyta</taxon>
        <taxon>Spermatophyta</taxon>
        <taxon>Magnoliopsida</taxon>
        <taxon>eudicotyledons</taxon>
        <taxon>Gunneridae</taxon>
        <taxon>Pentapetalae</taxon>
        <taxon>asterids</taxon>
        <taxon>campanulids</taxon>
        <taxon>Asterales</taxon>
        <taxon>Asteraceae</taxon>
        <taxon>Asteroideae</taxon>
        <taxon>Heliantheae alliance</taxon>
        <taxon>Heliantheae</taxon>
        <taxon>Helianthus</taxon>
    </lineage>
</organism>
<sequence>MYSRKQSFLIIYNGRCTLGDLDTYLSLGAKLTCLLLLLAPVRLQTCNNPGEKGLK</sequence>
<dbReference type="Proteomes" id="UP000215914">
    <property type="component" value="Unassembled WGS sequence"/>
</dbReference>
<evidence type="ECO:0000313" key="1">
    <source>
        <dbReference type="EMBL" id="KAF5781997.1"/>
    </source>
</evidence>
<dbReference type="AlphaFoldDB" id="A0A9K3HPG3"/>
<reference evidence="1" key="2">
    <citation type="submission" date="2020-06" db="EMBL/GenBank/DDBJ databases">
        <title>Helianthus annuus Genome sequencing and assembly Release 2.</title>
        <authorList>
            <person name="Gouzy J."/>
            <person name="Langlade N."/>
            <person name="Munos S."/>
        </authorList>
    </citation>
    <scope>NUCLEOTIDE SEQUENCE</scope>
    <source>
        <tissue evidence="1">Leaves</tissue>
    </source>
</reference>
<keyword evidence="2" id="KW-1185">Reference proteome</keyword>
<name>A0A9K3HPG3_HELAN</name>
<comment type="caution">
    <text evidence="1">The sequence shown here is derived from an EMBL/GenBank/DDBJ whole genome shotgun (WGS) entry which is preliminary data.</text>
</comment>
<dbReference type="Gramene" id="mRNA:HanXRQr2_Chr11g0490351">
    <property type="protein sequence ID" value="mRNA:HanXRQr2_Chr11g0490351"/>
    <property type="gene ID" value="HanXRQr2_Chr11g0490351"/>
</dbReference>
<dbReference type="EMBL" id="MNCJ02000326">
    <property type="protein sequence ID" value="KAF5781997.1"/>
    <property type="molecule type" value="Genomic_DNA"/>
</dbReference>